<sequence length="165" mass="19383">MFIAIYHKMIVKNPLDPFQYSLHGTQPRRQPSGQSFDEIITKLSPEFVSIYKQSARAEEYGLNQVCGIGYRKSLEFLIKDYLVSKNPERREEILKKPLGQCIKDDISDTRIKNMAKLATWLGNDETHYIRKHEDMNIDDLKKLIEATRYWISMESTTSDYEDRLT</sequence>
<organism evidence="1 2">
    <name type="scientific">Paenibacillus piri</name>
    <dbReference type="NCBI Taxonomy" id="2547395"/>
    <lineage>
        <taxon>Bacteria</taxon>
        <taxon>Bacillati</taxon>
        <taxon>Bacillota</taxon>
        <taxon>Bacilli</taxon>
        <taxon>Bacillales</taxon>
        <taxon>Paenibacillaceae</taxon>
        <taxon>Paenibacillus</taxon>
    </lineage>
</organism>
<accession>A0A4R5KCF7</accession>
<proteinExistence type="predicted"/>
<dbReference type="AlphaFoldDB" id="A0A4R5KCF7"/>
<protein>
    <submittedName>
        <fullName evidence="1">DUF4145 domain-containing protein</fullName>
    </submittedName>
</protein>
<evidence type="ECO:0000313" key="1">
    <source>
        <dbReference type="EMBL" id="TDF91740.1"/>
    </source>
</evidence>
<reference evidence="1 2" key="1">
    <citation type="submission" date="2019-03" db="EMBL/GenBank/DDBJ databases">
        <title>This is whole genome sequence of Paenibacillus sp MS74 strain.</title>
        <authorList>
            <person name="Trinh H.N."/>
        </authorList>
    </citation>
    <scope>NUCLEOTIDE SEQUENCE [LARGE SCALE GENOMIC DNA]</scope>
    <source>
        <strain evidence="1 2">MS74</strain>
    </source>
</reference>
<dbReference type="Proteomes" id="UP000295636">
    <property type="component" value="Unassembled WGS sequence"/>
</dbReference>
<dbReference type="EMBL" id="SMRT01000025">
    <property type="protein sequence ID" value="TDF91740.1"/>
    <property type="molecule type" value="Genomic_DNA"/>
</dbReference>
<evidence type="ECO:0000313" key="2">
    <source>
        <dbReference type="Proteomes" id="UP000295636"/>
    </source>
</evidence>
<keyword evidence="2" id="KW-1185">Reference proteome</keyword>
<name>A0A4R5KCF7_9BACL</name>
<gene>
    <name evidence="1" type="ORF">E1757_31755</name>
</gene>
<dbReference type="OrthoDB" id="1092260at2"/>
<comment type="caution">
    <text evidence="1">The sequence shown here is derived from an EMBL/GenBank/DDBJ whole genome shotgun (WGS) entry which is preliminary data.</text>
</comment>